<proteinExistence type="predicted"/>
<protein>
    <submittedName>
        <fullName evidence="1">Uncharacterized protein</fullName>
    </submittedName>
</protein>
<reference evidence="1" key="1">
    <citation type="submission" date="2018-02" db="EMBL/GenBank/DDBJ databases">
        <title>Rhizophora mucronata_Transcriptome.</title>
        <authorList>
            <person name="Meera S.P."/>
            <person name="Sreeshan A."/>
            <person name="Augustine A."/>
        </authorList>
    </citation>
    <scope>NUCLEOTIDE SEQUENCE</scope>
    <source>
        <tissue evidence="1">Leaf</tissue>
    </source>
</reference>
<organism evidence="1">
    <name type="scientific">Rhizophora mucronata</name>
    <name type="common">Asiatic mangrove</name>
    <dbReference type="NCBI Taxonomy" id="61149"/>
    <lineage>
        <taxon>Eukaryota</taxon>
        <taxon>Viridiplantae</taxon>
        <taxon>Streptophyta</taxon>
        <taxon>Embryophyta</taxon>
        <taxon>Tracheophyta</taxon>
        <taxon>Spermatophyta</taxon>
        <taxon>Magnoliopsida</taxon>
        <taxon>eudicotyledons</taxon>
        <taxon>Gunneridae</taxon>
        <taxon>Pentapetalae</taxon>
        <taxon>rosids</taxon>
        <taxon>fabids</taxon>
        <taxon>Malpighiales</taxon>
        <taxon>Rhizophoraceae</taxon>
        <taxon>Rhizophora</taxon>
    </lineage>
</organism>
<accession>A0A2P2PVN1</accession>
<evidence type="ECO:0000313" key="1">
    <source>
        <dbReference type="EMBL" id="MBX58703.1"/>
    </source>
</evidence>
<dbReference type="EMBL" id="GGEC01078219">
    <property type="protein sequence ID" value="MBX58703.1"/>
    <property type="molecule type" value="Transcribed_RNA"/>
</dbReference>
<name>A0A2P2PVN1_RHIMU</name>
<sequence>MHVDGPRWHFLFIMSSCMSLYCQT</sequence>
<dbReference type="AlphaFoldDB" id="A0A2P2PVN1"/>